<dbReference type="InterPro" id="IPR049625">
    <property type="entry name" value="Glyco_transf_61_cat"/>
</dbReference>
<protein>
    <recommendedName>
        <fullName evidence="4">Glycosyltransferase 61 catalytic domain-containing protein</fullName>
    </recommendedName>
</protein>
<sequence length="331" mass="37597">TIKRFGAIKNSWLFRAPQFEYVDIRRQGGWEMNHFFYTGREIVLQPEEVATDFQTLPPTDAPICFKRAVVGLGNQCALDYCAKNIPSEIYQQFRDEIAEHYWRIPNAMAEPSALGDKKRKKDKHALKCLDLARYYNFEGVGGSHGLEGMEKASRVGQQQPDAIDREQDYKDMSGSGAFGASTTPPPPSPKRKLVVGIIQREGSRRMINDNEMVEALVKAGFRVKWMSFDHGCCLAETAYLLRDVQVLISPHGNAIGTSLFMPTTNLVSTIISVDTTRYDEEWFKHTTMALGQRFMHAKCGPINYPDDETKARCPFVRDNDIAHYYAMSLQY</sequence>
<proteinExistence type="predicted"/>
<evidence type="ECO:0000259" key="4">
    <source>
        <dbReference type="Pfam" id="PF04577"/>
    </source>
</evidence>
<comment type="caution">
    <text evidence="5">The sequence shown here is derived from an EMBL/GenBank/DDBJ whole genome shotgun (WGS) entry which is preliminary data.</text>
</comment>
<evidence type="ECO:0000256" key="3">
    <source>
        <dbReference type="ARBA" id="ARBA00023180"/>
    </source>
</evidence>
<keyword evidence="6" id="KW-1185">Reference proteome</keyword>
<evidence type="ECO:0000256" key="2">
    <source>
        <dbReference type="ARBA" id="ARBA00022679"/>
    </source>
</evidence>
<evidence type="ECO:0000313" key="5">
    <source>
        <dbReference type="EMBL" id="KAG0251258.1"/>
    </source>
</evidence>
<name>A0A9P6PRN4_9FUNG</name>
<dbReference type="AlphaFoldDB" id="A0A9P6PRN4"/>
<dbReference type="Proteomes" id="UP000807716">
    <property type="component" value="Unassembled WGS sequence"/>
</dbReference>
<organism evidence="5 6">
    <name type="scientific">Actinomortierella ambigua</name>
    <dbReference type="NCBI Taxonomy" id="1343610"/>
    <lineage>
        <taxon>Eukaryota</taxon>
        <taxon>Fungi</taxon>
        <taxon>Fungi incertae sedis</taxon>
        <taxon>Mucoromycota</taxon>
        <taxon>Mortierellomycotina</taxon>
        <taxon>Mortierellomycetes</taxon>
        <taxon>Mortierellales</taxon>
        <taxon>Mortierellaceae</taxon>
        <taxon>Actinomortierella</taxon>
    </lineage>
</organism>
<reference evidence="5" key="1">
    <citation type="journal article" date="2020" name="Fungal Divers.">
        <title>Resolving the Mortierellaceae phylogeny through synthesis of multi-gene phylogenetics and phylogenomics.</title>
        <authorList>
            <person name="Vandepol N."/>
            <person name="Liber J."/>
            <person name="Desiro A."/>
            <person name="Na H."/>
            <person name="Kennedy M."/>
            <person name="Barry K."/>
            <person name="Grigoriev I.V."/>
            <person name="Miller A.N."/>
            <person name="O'Donnell K."/>
            <person name="Stajich J.E."/>
            <person name="Bonito G."/>
        </authorList>
    </citation>
    <scope>NUCLEOTIDE SEQUENCE</scope>
    <source>
        <strain evidence="5">BC1065</strain>
    </source>
</reference>
<keyword evidence="2" id="KW-0808">Transferase</keyword>
<dbReference type="OrthoDB" id="529273at2759"/>
<dbReference type="GO" id="GO:0016757">
    <property type="term" value="F:glycosyltransferase activity"/>
    <property type="evidence" value="ECO:0007669"/>
    <property type="project" value="UniProtKB-KW"/>
</dbReference>
<dbReference type="PANTHER" id="PTHR20961">
    <property type="entry name" value="GLYCOSYLTRANSFERASE"/>
    <property type="match status" value="1"/>
</dbReference>
<dbReference type="EMBL" id="JAAAJB010000773">
    <property type="protein sequence ID" value="KAG0251258.1"/>
    <property type="molecule type" value="Genomic_DNA"/>
</dbReference>
<feature type="non-terminal residue" evidence="5">
    <location>
        <position position="331"/>
    </location>
</feature>
<dbReference type="InterPro" id="IPR007657">
    <property type="entry name" value="Glycosyltransferase_61"/>
</dbReference>
<keyword evidence="3" id="KW-0325">Glycoprotein</keyword>
<evidence type="ECO:0000256" key="1">
    <source>
        <dbReference type="ARBA" id="ARBA00022676"/>
    </source>
</evidence>
<feature type="domain" description="Glycosyltransferase 61 catalytic" evidence="4">
    <location>
        <begin position="193"/>
        <end position="263"/>
    </location>
</feature>
<dbReference type="Pfam" id="PF04577">
    <property type="entry name" value="Glyco_transf_61"/>
    <property type="match status" value="1"/>
</dbReference>
<accession>A0A9P6PRN4</accession>
<keyword evidence="1" id="KW-0328">Glycosyltransferase</keyword>
<gene>
    <name evidence="5" type="ORF">DFQ27_008902</name>
</gene>
<evidence type="ECO:0000313" key="6">
    <source>
        <dbReference type="Proteomes" id="UP000807716"/>
    </source>
</evidence>